<dbReference type="InterPro" id="IPR025754">
    <property type="entry name" value="TRC8_N_dom"/>
</dbReference>
<dbReference type="GO" id="GO:0036503">
    <property type="term" value="P:ERAD pathway"/>
    <property type="evidence" value="ECO:0007669"/>
    <property type="project" value="TreeGrafter"/>
</dbReference>
<evidence type="ECO:0000313" key="13">
    <source>
        <dbReference type="Proteomes" id="UP000014760"/>
    </source>
</evidence>
<feature type="transmembrane region" description="Helical" evidence="9">
    <location>
        <begin position="149"/>
        <end position="166"/>
    </location>
</feature>
<feature type="transmembrane region" description="Helical" evidence="9">
    <location>
        <begin position="220"/>
        <end position="245"/>
    </location>
</feature>
<dbReference type="SMART" id="SM00184">
    <property type="entry name" value="RING"/>
    <property type="match status" value="1"/>
</dbReference>
<evidence type="ECO:0000256" key="8">
    <source>
        <dbReference type="PROSITE-ProRule" id="PRU00175"/>
    </source>
</evidence>
<dbReference type="Pfam" id="PF13705">
    <property type="entry name" value="TRC8_N"/>
    <property type="match status" value="1"/>
</dbReference>
<feature type="transmembrane region" description="Helical" evidence="9">
    <location>
        <begin position="57"/>
        <end position="77"/>
    </location>
</feature>
<comment type="subcellular location">
    <subcellularLocation>
        <location evidence="1">Membrane</location>
        <topology evidence="1">Multi-pass membrane protein</topology>
    </subcellularLocation>
</comment>
<reference evidence="12" key="3">
    <citation type="submission" date="2015-06" db="UniProtKB">
        <authorList>
            <consortium name="EnsemblMetazoa"/>
        </authorList>
    </citation>
    <scope>IDENTIFICATION</scope>
</reference>
<dbReference type="PANTHER" id="PTHR22763:SF191">
    <property type="entry name" value="RING FINGER PROTEIN 145 HOMOLOG"/>
    <property type="match status" value="1"/>
</dbReference>
<evidence type="ECO:0000256" key="9">
    <source>
        <dbReference type="SAM" id="Phobius"/>
    </source>
</evidence>
<keyword evidence="4 8" id="KW-0863">Zinc-finger</keyword>
<feature type="domain" description="RING-type" evidence="10">
    <location>
        <begin position="535"/>
        <end position="573"/>
    </location>
</feature>
<dbReference type="CDD" id="cd16476">
    <property type="entry name" value="RING-H2_RNF139-like"/>
    <property type="match status" value="1"/>
</dbReference>
<dbReference type="GO" id="GO:0043161">
    <property type="term" value="P:proteasome-mediated ubiquitin-dependent protein catabolic process"/>
    <property type="evidence" value="ECO:0007669"/>
    <property type="project" value="TreeGrafter"/>
</dbReference>
<dbReference type="Gene3D" id="3.30.40.10">
    <property type="entry name" value="Zinc/RING finger domain, C3HC4 (zinc finger)"/>
    <property type="match status" value="1"/>
</dbReference>
<evidence type="ECO:0000313" key="11">
    <source>
        <dbReference type="EMBL" id="ELT99017.1"/>
    </source>
</evidence>
<feature type="transmembrane region" description="Helical" evidence="9">
    <location>
        <begin position="84"/>
        <end position="104"/>
    </location>
</feature>
<evidence type="ECO:0000259" key="10">
    <source>
        <dbReference type="PROSITE" id="PS50089"/>
    </source>
</evidence>
<dbReference type="GO" id="GO:0012505">
    <property type="term" value="C:endomembrane system"/>
    <property type="evidence" value="ECO:0007669"/>
    <property type="project" value="TreeGrafter"/>
</dbReference>
<feature type="transmembrane region" description="Helical" evidence="9">
    <location>
        <begin position="376"/>
        <end position="399"/>
    </location>
</feature>
<keyword evidence="2 9" id="KW-0812">Transmembrane</keyword>
<feature type="transmembrane region" description="Helical" evidence="9">
    <location>
        <begin position="124"/>
        <end position="142"/>
    </location>
</feature>
<sequence>MLPKPSRDTAIKAVGVILRVPALFIAEAWYRTDPEAAAESYSKQFRSPEPLDRPHQVFVRALYYATVLFALALMALPLKKLVNFYMYIISAGLFALCHYISWKFVESEESSSICLEDSSCIERIGMNLVAQGILCATIGYLIKLKGPSRLFLIVYTLPLMARIIQVQDLQKLHNTASVLSMLSVVAFIFNHVPVVLDLVKSAGQKMALAVQMYGWLPFFLALWMRLLLPVQFLLFWLSLFALQLYRYSHHAVYSEGWVVLVLASTGECCVTPVSLLGLCVTVAYASHVILLLTKIYLQGREALEADSVMHRGWTEGFTMFLLAVQTGMIELKAAQRAFLMSIVLFIVLSSLIQSMYEITDPILLSLGASQHRSICRHLRTILLCTFLWMFPIFMTFTICQFFDLDFWLLVVISSCILTSLQVLGSLAVYTLFIYDTLRSNPWESLDDVVYYVRATTRVLEFIVAVYVVLYGVKESIFGDWSWVNSSILLVHCYFNVWQRLQAGWKSYLMRREAVKKVEGLPEATSKQLGEHEDICAICYQEMKTARITPCQHFYHGLCLRKWLYVQDHCPMCHQKISLVTQAEASGDAS</sequence>
<keyword evidence="5" id="KW-0862">Zinc</keyword>
<dbReference type="EMBL" id="AMQN01010225">
    <property type="status" value="NOT_ANNOTATED_CDS"/>
    <property type="molecule type" value="Genomic_DNA"/>
</dbReference>
<keyword evidence="13" id="KW-1185">Reference proteome</keyword>
<evidence type="ECO:0000256" key="4">
    <source>
        <dbReference type="ARBA" id="ARBA00022771"/>
    </source>
</evidence>
<dbReference type="SUPFAM" id="SSF57850">
    <property type="entry name" value="RING/U-box"/>
    <property type="match status" value="1"/>
</dbReference>
<gene>
    <name evidence="11" type="ORF">CAPTEDRAFT_179209</name>
</gene>
<evidence type="ECO:0000313" key="12">
    <source>
        <dbReference type="EnsemblMetazoa" id="CapteP179209"/>
    </source>
</evidence>
<dbReference type="Pfam" id="PF13923">
    <property type="entry name" value="zf-C3HC4_2"/>
    <property type="match status" value="1"/>
</dbReference>
<reference evidence="11 13" key="2">
    <citation type="journal article" date="2013" name="Nature">
        <title>Insights into bilaterian evolution from three spiralian genomes.</title>
        <authorList>
            <person name="Simakov O."/>
            <person name="Marletaz F."/>
            <person name="Cho S.J."/>
            <person name="Edsinger-Gonzales E."/>
            <person name="Havlak P."/>
            <person name="Hellsten U."/>
            <person name="Kuo D.H."/>
            <person name="Larsson T."/>
            <person name="Lv J."/>
            <person name="Arendt D."/>
            <person name="Savage R."/>
            <person name="Osoegawa K."/>
            <person name="de Jong P."/>
            <person name="Grimwood J."/>
            <person name="Chapman J.A."/>
            <person name="Shapiro H."/>
            <person name="Aerts A."/>
            <person name="Otillar R.P."/>
            <person name="Terry A.Y."/>
            <person name="Boore J.L."/>
            <person name="Grigoriev I.V."/>
            <person name="Lindberg D.R."/>
            <person name="Seaver E.C."/>
            <person name="Weisblat D.A."/>
            <person name="Putnam N.H."/>
            <person name="Rokhsar D.S."/>
        </authorList>
    </citation>
    <scope>NUCLEOTIDE SEQUENCE</scope>
    <source>
        <strain evidence="11 13">I ESC-2004</strain>
    </source>
</reference>
<keyword evidence="3" id="KW-0479">Metal-binding</keyword>
<accession>R7TZF0</accession>
<dbReference type="GO" id="GO:0008270">
    <property type="term" value="F:zinc ion binding"/>
    <property type="evidence" value="ECO:0007669"/>
    <property type="project" value="UniProtKB-KW"/>
</dbReference>
<name>R7TZF0_CAPTE</name>
<dbReference type="FunCoup" id="R7TZF0">
    <property type="interactions" value="1739"/>
</dbReference>
<evidence type="ECO:0000256" key="7">
    <source>
        <dbReference type="ARBA" id="ARBA00023136"/>
    </source>
</evidence>
<feature type="transmembrane region" description="Helical" evidence="9">
    <location>
        <begin position="337"/>
        <end position="356"/>
    </location>
</feature>
<dbReference type="InterPro" id="IPR013083">
    <property type="entry name" value="Znf_RING/FYVE/PHD"/>
</dbReference>
<feature type="transmembrane region" description="Helical" evidence="9">
    <location>
        <begin position="178"/>
        <end position="199"/>
    </location>
</feature>
<dbReference type="GO" id="GO:0016020">
    <property type="term" value="C:membrane"/>
    <property type="evidence" value="ECO:0007669"/>
    <property type="project" value="UniProtKB-SubCell"/>
</dbReference>
<dbReference type="STRING" id="283909.R7TZF0"/>
<keyword evidence="6 9" id="KW-1133">Transmembrane helix</keyword>
<proteinExistence type="predicted"/>
<dbReference type="PANTHER" id="PTHR22763">
    <property type="entry name" value="RING ZINC FINGER PROTEIN"/>
    <property type="match status" value="1"/>
</dbReference>
<dbReference type="EnsemblMetazoa" id="CapteT179209">
    <property type="protein sequence ID" value="CapteP179209"/>
    <property type="gene ID" value="CapteG179209"/>
</dbReference>
<feature type="transmembrane region" description="Helical" evidence="9">
    <location>
        <begin position="406"/>
        <end position="434"/>
    </location>
</feature>
<dbReference type="EMBL" id="KB307321">
    <property type="protein sequence ID" value="ELT99017.1"/>
    <property type="molecule type" value="Genomic_DNA"/>
</dbReference>
<evidence type="ECO:0000256" key="6">
    <source>
        <dbReference type="ARBA" id="ARBA00022989"/>
    </source>
</evidence>
<keyword evidence="7 9" id="KW-0472">Membrane</keyword>
<dbReference type="GO" id="GO:0061630">
    <property type="term" value="F:ubiquitin protein ligase activity"/>
    <property type="evidence" value="ECO:0007669"/>
    <property type="project" value="TreeGrafter"/>
</dbReference>
<dbReference type="HOGENOM" id="CLU_016467_2_0_1"/>
<feature type="transmembrane region" description="Helical" evidence="9">
    <location>
        <begin position="454"/>
        <end position="472"/>
    </location>
</feature>
<dbReference type="OrthoDB" id="4752984at2759"/>
<protein>
    <recommendedName>
        <fullName evidence="10">RING-type domain-containing protein</fullName>
    </recommendedName>
</protein>
<dbReference type="InterPro" id="IPR001841">
    <property type="entry name" value="Znf_RING"/>
</dbReference>
<reference evidence="13" key="1">
    <citation type="submission" date="2012-12" db="EMBL/GenBank/DDBJ databases">
        <authorList>
            <person name="Hellsten U."/>
            <person name="Grimwood J."/>
            <person name="Chapman J.A."/>
            <person name="Shapiro H."/>
            <person name="Aerts A."/>
            <person name="Otillar R.P."/>
            <person name="Terry A.Y."/>
            <person name="Boore J.L."/>
            <person name="Simakov O."/>
            <person name="Marletaz F."/>
            <person name="Cho S.-J."/>
            <person name="Edsinger-Gonzales E."/>
            <person name="Havlak P."/>
            <person name="Kuo D.-H."/>
            <person name="Larsson T."/>
            <person name="Lv J."/>
            <person name="Arendt D."/>
            <person name="Savage R."/>
            <person name="Osoegawa K."/>
            <person name="de Jong P."/>
            <person name="Lindberg D.R."/>
            <person name="Seaver E.C."/>
            <person name="Weisblat D.A."/>
            <person name="Putnam N.H."/>
            <person name="Grigoriev I.V."/>
            <person name="Rokhsar D.S."/>
        </authorList>
    </citation>
    <scope>NUCLEOTIDE SEQUENCE</scope>
    <source>
        <strain evidence="13">I ESC-2004</strain>
    </source>
</reference>
<feature type="transmembrane region" description="Helical" evidence="9">
    <location>
        <begin position="257"/>
        <end position="285"/>
    </location>
</feature>
<evidence type="ECO:0000256" key="3">
    <source>
        <dbReference type="ARBA" id="ARBA00022723"/>
    </source>
</evidence>
<evidence type="ECO:0000256" key="5">
    <source>
        <dbReference type="ARBA" id="ARBA00022833"/>
    </source>
</evidence>
<dbReference type="AlphaFoldDB" id="R7TZF0"/>
<organism evidence="11">
    <name type="scientific">Capitella teleta</name>
    <name type="common">Polychaete worm</name>
    <dbReference type="NCBI Taxonomy" id="283909"/>
    <lineage>
        <taxon>Eukaryota</taxon>
        <taxon>Metazoa</taxon>
        <taxon>Spiralia</taxon>
        <taxon>Lophotrochozoa</taxon>
        <taxon>Annelida</taxon>
        <taxon>Polychaeta</taxon>
        <taxon>Sedentaria</taxon>
        <taxon>Scolecida</taxon>
        <taxon>Capitellidae</taxon>
        <taxon>Capitella</taxon>
    </lineage>
</organism>
<dbReference type="Proteomes" id="UP000014760">
    <property type="component" value="Unassembled WGS sequence"/>
</dbReference>
<dbReference type="InterPro" id="IPR050731">
    <property type="entry name" value="HRD1_E3_ubiq-ligases"/>
</dbReference>
<dbReference type="OMA" id="SPWKHFR"/>
<evidence type="ECO:0000256" key="1">
    <source>
        <dbReference type="ARBA" id="ARBA00004141"/>
    </source>
</evidence>
<evidence type="ECO:0000256" key="2">
    <source>
        <dbReference type="ARBA" id="ARBA00022692"/>
    </source>
</evidence>
<dbReference type="PROSITE" id="PS50089">
    <property type="entry name" value="ZF_RING_2"/>
    <property type="match status" value="1"/>
</dbReference>